<accession>A0A017SWB1</accession>
<evidence type="ECO:0000256" key="1">
    <source>
        <dbReference type="ARBA" id="ARBA00022729"/>
    </source>
</evidence>
<dbReference type="InterPro" id="IPR013517">
    <property type="entry name" value="FG-GAP"/>
</dbReference>
<dbReference type="Gene3D" id="2.130.10.130">
    <property type="entry name" value="Integrin alpha, N-terminal"/>
    <property type="match status" value="1"/>
</dbReference>
<dbReference type="STRING" id="1192034.CAP_0495"/>
<evidence type="ECO:0000313" key="4">
    <source>
        <dbReference type="Proteomes" id="UP000019678"/>
    </source>
</evidence>
<dbReference type="InterPro" id="IPR028994">
    <property type="entry name" value="Integrin_alpha_N"/>
</dbReference>
<dbReference type="Proteomes" id="UP000019678">
    <property type="component" value="Unassembled WGS sequence"/>
</dbReference>
<feature type="region of interest" description="Disordered" evidence="2">
    <location>
        <begin position="262"/>
        <end position="367"/>
    </location>
</feature>
<dbReference type="PANTHER" id="PTHR36220">
    <property type="entry name" value="UNNAMED PRODUCT"/>
    <property type="match status" value="1"/>
</dbReference>
<feature type="compositionally biased region" description="Basic residues" evidence="2">
    <location>
        <begin position="303"/>
        <end position="314"/>
    </location>
</feature>
<keyword evidence="1" id="KW-0732">Signal</keyword>
<organism evidence="3 4">
    <name type="scientific">Chondromyces apiculatus DSM 436</name>
    <dbReference type="NCBI Taxonomy" id="1192034"/>
    <lineage>
        <taxon>Bacteria</taxon>
        <taxon>Pseudomonadati</taxon>
        <taxon>Myxococcota</taxon>
        <taxon>Polyangia</taxon>
        <taxon>Polyangiales</taxon>
        <taxon>Polyangiaceae</taxon>
        <taxon>Chondromyces</taxon>
    </lineage>
</organism>
<dbReference type="OrthoDB" id="5504302at2"/>
<evidence type="ECO:0000313" key="3">
    <source>
        <dbReference type="EMBL" id="EYF00566.1"/>
    </source>
</evidence>
<comment type="caution">
    <text evidence="3">The sequence shown here is derived from an EMBL/GenBank/DDBJ whole genome shotgun (WGS) entry which is preliminary data.</text>
</comment>
<sequence length="367" mass="37946">MTEWYVNGPLGIEQGFTVQERPCAARAGAAEAAGGEAGEGLVIEVGIEGDLSAGVSSAGGAGDALSLRDASGHEVLRYTDLHVVDAAGKVLPARLALVEGTVAIHVDDAGATYPVVVDPLVWVEQQKLLEPDGSSQVGFGRGLVLQGDTAVATRFTDQNGALEGAAYVFARAGGFWAPQQELIPSDAASGAKIGLTVALSGDTLAVTGRLPGSGLSRAVYVFVRSGDTWVEQQKVLRPSTAVYSFGDALALDGDTRLVGDYSQSTPQNGAWVETQKLIPPTPRSCPGSGPASRSMATPSSSGRRARTARTRTRARPTCSSAPAAPGSRHRSWSRTTARPTLTSGPRSRSMARPRSSGTGTPCTCSTR</sequence>
<feature type="compositionally biased region" description="Low complexity" evidence="2">
    <location>
        <begin position="343"/>
        <end position="367"/>
    </location>
</feature>
<gene>
    <name evidence="3" type="ORF">CAP_0495</name>
</gene>
<proteinExistence type="predicted"/>
<dbReference type="eggNOG" id="COG1520">
    <property type="taxonomic scope" value="Bacteria"/>
</dbReference>
<feature type="compositionally biased region" description="Polar residues" evidence="2">
    <location>
        <begin position="333"/>
        <end position="342"/>
    </location>
</feature>
<dbReference type="EMBL" id="ASRX01000106">
    <property type="protein sequence ID" value="EYF00566.1"/>
    <property type="molecule type" value="Genomic_DNA"/>
</dbReference>
<reference evidence="3 4" key="1">
    <citation type="submission" date="2013-05" db="EMBL/GenBank/DDBJ databases">
        <title>Genome assembly of Chondromyces apiculatus DSM 436.</title>
        <authorList>
            <person name="Sharma G."/>
            <person name="Khatri I."/>
            <person name="Kaur C."/>
            <person name="Mayilraj S."/>
            <person name="Subramanian S."/>
        </authorList>
    </citation>
    <scope>NUCLEOTIDE SEQUENCE [LARGE SCALE GENOMIC DNA]</scope>
    <source>
        <strain evidence="3 4">DSM 436</strain>
    </source>
</reference>
<dbReference type="PANTHER" id="PTHR36220:SF1">
    <property type="entry name" value="GAMMA TUBULIN COMPLEX COMPONENT C-TERMINAL DOMAIN-CONTAINING PROTEIN"/>
    <property type="match status" value="1"/>
</dbReference>
<keyword evidence="4" id="KW-1185">Reference proteome</keyword>
<protein>
    <submittedName>
        <fullName evidence="3">Uncharacterized protein</fullName>
    </submittedName>
</protein>
<dbReference type="Pfam" id="PF14312">
    <property type="entry name" value="FG-GAP_2"/>
    <property type="match status" value="2"/>
</dbReference>
<dbReference type="AlphaFoldDB" id="A0A017SWB1"/>
<name>A0A017SWB1_9BACT</name>
<evidence type="ECO:0000256" key="2">
    <source>
        <dbReference type="SAM" id="MobiDB-lite"/>
    </source>
</evidence>